<gene>
    <name evidence="3" type="ORF">LuPra_02122</name>
</gene>
<accession>A0A143PKG5</accession>
<keyword evidence="2" id="KW-0812">Transmembrane</keyword>
<dbReference type="Proteomes" id="UP000076079">
    <property type="component" value="Chromosome"/>
</dbReference>
<feature type="transmembrane region" description="Helical" evidence="2">
    <location>
        <begin position="21"/>
        <end position="39"/>
    </location>
</feature>
<evidence type="ECO:0000313" key="4">
    <source>
        <dbReference type="Proteomes" id="UP000076079"/>
    </source>
</evidence>
<dbReference type="AlphaFoldDB" id="A0A143PKG5"/>
<dbReference type="KEGG" id="abac:LuPra_02122"/>
<keyword evidence="2" id="KW-0472">Membrane</keyword>
<protein>
    <recommendedName>
        <fullName evidence="5">PH domain-containing protein</fullName>
    </recommendedName>
</protein>
<evidence type="ECO:0000313" key="3">
    <source>
        <dbReference type="EMBL" id="AMY08916.1"/>
    </source>
</evidence>
<proteinExistence type="predicted"/>
<dbReference type="EMBL" id="CP015136">
    <property type="protein sequence ID" value="AMY08916.1"/>
    <property type="molecule type" value="Genomic_DNA"/>
</dbReference>
<feature type="transmembrane region" description="Helical" evidence="2">
    <location>
        <begin position="79"/>
        <end position="99"/>
    </location>
</feature>
<organism evidence="3 4">
    <name type="scientific">Luteitalea pratensis</name>
    <dbReference type="NCBI Taxonomy" id="1855912"/>
    <lineage>
        <taxon>Bacteria</taxon>
        <taxon>Pseudomonadati</taxon>
        <taxon>Acidobacteriota</taxon>
        <taxon>Vicinamibacteria</taxon>
        <taxon>Vicinamibacterales</taxon>
        <taxon>Vicinamibacteraceae</taxon>
        <taxon>Luteitalea</taxon>
    </lineage>
</organism>
<keyword evidence="4" id="KW-1185">Reference proteome</keyword>
<feature type="transmembrane region" description="Helical" evidence="2">
    <location>
        <begin position="45"/>
        <end position="67"/>
    </location>
</feature>
<reference evidence="3 4" key="1">
    <citation type="journal article" date="2016" name="Genome Announc.">
        <title>First Complete Genome Sequence of a Subdivision 6 Acidobacterium Strain.</title>
        <authorList>
            <person name="Huang S."/>
            <person name="Vieira S."/>
            <person name="Bunk B."/>
            <person name="Riedel T."/>
            <person name="Sproer C."/>
            <person name="Overmann J."/>
        </authorList>
    </citation>
    <scope>NUCLEOTIDE SEQUENCE [LARGE SCALE GENOMIC DNA]</scope>
    <source>
        <strain evidence="4">DSM 100886 HEG_-6_39</strain>
    </source>
</reference>
<keyword evidence="2" id="KW-1133">Transmembrane helix</keyword>
<feature type="transmembrane region" description="Helical" evidence="2">
    <location>
        <begin position="105"/>
        <end position="124"/>
    </location>
</feature>
<sequence>MAAETVVFTSRRVARAQRVQGARHVLVGLLLASSGYASISEAHHASWLDVVAIVSGLLLLVAFVVEVRRARASVVHHHGAVGWVDIFAAAVTGVEAGHLQHKGKVGLPIAYGLVALLLLAVGLMHGRLQRLRRLVVDEHGFDVRLSPWSRVRLPWSEVADLHSAGRVVTVTTKAGRAHRFNLLDAGHGDAVIEALERHAATAIQPATPPEITPAAAAPPEATA</sequence>
<reference evidence="4" key="2">
    <citation type="submission" date="2016-04" db="EMBL/GenBank/DDBJ databases">
        <title>First Complete Genome Sequence of a Subdivision 6 Acidobacterium.</title>
        <authorList>
            <person name="Huang S."/>
            <person name="Vieira S."/>
            <person name="Bunk B."/>
            <person name="Riedel T."/>
            <person name="Sproeer C."/>
            <person name="Overmann J."/>
        </authorList>
    </citation>
    <scope>NUCLEOTIDE SEQUENCE [LARGE SCALE GENOMIC DNA]</scope>
    <source>
        <strain evidence="4">DSM 100886 HEG_-6_39</strain>
    </source>
</reference>
<feature type="region of interest" description="Disordered" evidence="1">
    <location>
        <begin position="204"/>
        <end position="223"/>
    </location>
</feature>
<dbReference type="RefSeq" id="WP_110170698.1">
    <property type="nucleotide sequence ID" value="NZ_CP015136.1"/>
</dbReference>
<evidence type="ECO:0008006" key="5">
    <source>
        <dbReference type="Google" id="ProtNLM"/>
    </source>
</evidence>
<evidence type="ECO:0000256" key="2">
    <source>
        <dbReference type="SAM" id="Phobius"/>
    </source>
</evidence>
<feature type="compositionally biased region" description="Low complexity" evidence="1">
    <location>
        <begin position="212"/>
        <end position="223"/>
    </location>
</feature>
<name>A0A143PKG5_LUTPR</name>
<dbReference type="STRING" id="1855912.LuPra_02122"/>
<evidence type="ECO:0000256" key="1">
    <source>
        <dbReference type="SAM" id="MobiDB-lite"/>
    </source>
</evidence>